<name>A0A7L1N0R1_RHICY</name>
<gene>
    <name evidence="5" type="primary">Spinw_1</name>
    <name evidence="5" type="ORF">RHICYA_R08803</name>
</gene>
<dbReference type="Proteomes" id="UP000565785">
    <property type="component" value="Unassembled WGS sequence"/>
</dbReference>
<evidence type="ECO:0000256" key="4">
    <source>
        <dbReference type="ARBA" id="ARBA00059636"/>
    </source>
</evidence>
<dbReference type="InterPro" id="IPR042567">
    <property type="entry name" value="SPIN/Ssty_sf"/>
</dbReference>
<feature type="non-terminal residue" evidence="5">
    <location>
        <position position="1"/>
    </location>
</feature>
<sequence length="235" mass="27210">FVSVCRKQRKNVRPRKPVCRPRRNIVGCRIQHGWKDMNGLITYWKGTVLCQVPIMPSLYLIKYDGFDCVYAIELYKDENISALEVLPERVVSPRIRDVQLARKMVGKTVDHMFVSENGSDSKAPWKGLILDQVPIMKAFFYITYEKEPILFTYELLDDYKNGDLHFLPEPDQWLPRSLEGVAAENVLGRQVEHIKKDGSKRIGMVILDVESIPSVYLVKFVDDYYVYAYNVVKAA</sequence>
<dbReference type="GO" id="GO:0007276">
    <property type="term" value="P:gamete generation"/>
    <property type="evidence" value="ECO:0007669"/>
    <property type="project" value="InterPro"/>
</dbReference>
<dbReference type="AlphaFoldDB" id="A0A7L1N0R1"/>
<dbReference type="Gene3D" id="2.80.10.70">
    <property type="entry name" value="Spindlin/Ssty"/>
    <property type="match status" value="1"/>
</dbReference>
<accession>A0A7L1N0R1</accession>
<evidence type="ECO:0000313" key="6">
    <source>
        <dbReference type="Proteomes" id="UP000565785"/>
    </source>
</evidence>
<keyword evidence="3" id="KW-0131">Cell cycle</keyword>
<evidence type="ECO:0000313" key="5">
    <source>
        <dbReference type="EMBL" id="NXN93394.1"/>
    </source>
</evidence>
<dbReference type="EMBL" id="VXBP01001892">
    <property type="protein sequence ID" value="NXN93394.1"/>
    <property type="molecule type" value="Genomic_DNA"/>
</dbReference>
<evidence type="ECO:0000256" key="2">
    <source>
        <dbReference type="ARBA" id="ARBA00009467"/>
    </source>
</evidence>
<dbReference type="PANTHER" id="PTHR10405">
    <property type="entry name" value="SPINDLIN"/>
    <property type="match status" value="1"/>
</dbReference>
<dbReference type="OrthoDB" id="9944558at2759"/>
<protein>
    <submittedName>
        <fullName evidence="5">SPINW protein</fullName>
    </submittedName>
</protein>
<evidence type="ECO:0000256" key="1">
    <source>
        <dbReference type="ARBA" id="ARBA00004123"/>
    </source>
</evidence>
<dbReference type="Pfam" id="PF02513">
    <property type="entry name" value="Spin-Ssty"/>
    <property type="match status" value="3"/>
</dbReference>
<comment type="similarity">
    <text evidence="2">Belongs to the SPIN/STSY family.</text>
</comment>
<comment type="subcellular location">
    <subcellularLocation>
        <location evidence="1">Nucleus</location>
    </subcellularLocation>
</comment>
<dbReference type="FunFam" id="2.80.10.70:FF:000001">
    <property type="entry name" value="Spindlin 1"/>
    <property type="match status" value="1"/>
</dbReference>
<organism evidence="5 6">
    <name type="scientific">Rhinopomastus cyanomelas</name>
    <name type="common">Common scimitarbill</name>
    <dbReference type="NCBI Taxonomy" id="113115"/>
    <lineage>
        <taxon>Eukaryota</taxon>
        <taxon>Metazoa</taxon>
        <taxon>Chordata</taxon>
        <taxon>Craniata</taxon>
        <taxon>Vertebrata</taxon>
        <taxon>Euteleostomi</taxon>
        <taxon>Archelosauria</taxon>
        <taxon>Archosauria</taxon>
        <taxon>Dinosauria</taxon>
        <taxon>Saurischia</taxon>
        <taxon>Theropoda</taxon>
        <taxon>Coelurosauria</taxon>
        <taxon>Aves</taxon>
        <taxon>Neognathae</taxon>
        <taxon>Neoaves</taxon>
        <taxon>Telluraves</taxon>
        <taxon>Coraciimorphae</taxon>
        <taxon>Bucerotiformes</taxon>
        <taxon>Rhinopomastidae</taxon>
        <taxon>Rhinopomastus</taxon>
    </lineage>
</organism>
<reference evidence="5 6" key="1">
    <citation type="submission" date="2019-09" db="EMBL/GenBank/DDBJ databases">
        <title>Bird 10,000 Genomes (B10K) Project - Family phase.</title>
        <authorList>
            <person name="Zhang G."/>
        </authorList>
    </citation>
    <scope>NUCLEOTIDE SEQUENCE [LARGE SCALE GENOMIC DNA]</scope>
    <source>
        <strain evidence="5">B10K-DU-002-35</strain>
        <tissue evidence="5">Muscle</tissue>
    </source>
</reference>
<comment type="caution">
    <text evidence="5">The sequence shown here is derived from an EMBL/GenBank/DDBJ whole genome shotgun (WGS) entry which is preliminary data.</text>
</comment>
<proteinExistence type="inferred from homology"/>
<keyword evidence="6" id="KW-1185">Reference proteome</keyword>
<feature type="non-terminal residue" evidence="5">
    <location>
        <position position="235"/>
    </location>
</feature>
<dbReference type="GO" id="GO:0005634">
    <property type="term" value="C:nucleus"/>
    <property type="evidence" value="ECO:0007669"/>
    <property type="project" value="UniProtKB-SubCell"/>
</dbReference>
<dbReference type="InterPro" id="IPR003671">
    <property type="entry name" value="SPIN/Ssty"/>
</dbReference>
<comment type="function">
    <text evidence="4">May play a role in mitosis.</text>
</comment>
<evidence type="ECO:0000256" key="3">
    <source>
        <dbReference type="ARBA" id="ARBA00023306"/>
    </source>
</evidence>